<dbReference type="AlphaFoldDB" id="A0A9P6Q0I3"/>
<dbReference type="EMBL" id="JAAAJB010000341">
    <property type="protein sequence ID" value="KAG0257978.1"/>
    <property type="molecule type" value="Genomic_DNA"/>
</dbReference>
<dbReference type="SUPFAM" id="SSF82199">
    <property type="entry name" value="SET domain"/>
    <property type="match status" value="1"/>
</dbReference>
<protein>
    <recommendedName>
        <fullName evidence="1">SET domain-containing protein</fullName>
    </recommendedName>
</protein>
<dbReference type="CDD" id="cd20071">
    <property type="entry name" value="SET_SMYD"/>
    <property type="match status" value="1"/>
</dbReference>
<keyword evidence="3" id="KW-1185">Reference proteome</keyword>
<sequence length="518" mass="58814">MAPSRSTSENCVHLGSEAGSHHSVKEDCFTDEVDGAIDLHMRINLDWMLQRRYAATEHDASLSNARADHIAKLSRVATKDRGMILRTEVFLPKGTLLFRLEPLMGVPDADHQQSHCARCLNMVEEASKVTCYGGCGQVVYCGPECRDQDHRLLHHMECGFLAKWSVEGEHVSSAAAESHVGSDEPGTRTMHGSTKGLLSLAPGPWDYVRVLMHILTLHFVRPLQHLHAPSQSQPYHRANGTCDESIRERTMAHGDVLRQAMDMIDNLSLIPQERLKNEFAMAVKTLDAYQDWIFRHLPSSSHKQLRLNKDDLLLLICREECNSFGLYNYSDDTLPSDTTSLHPRPQPIIRRSYGLGLFADCQVHRLNHSCAPNLYRVFHGGEMLVYTGRDIQPKEELNITYLELGGRAYRGEVPLQEQRVNFRRRKQYLKDIFFFDCLCNRCQAEEERYTSMEDKHYDMDHYAQVGLTCAGSKDRECFGHYVPPSIQRIIGLNGSDGGLKEERWLCAACGQKTPESEV</sequence>
<evidence type="ECO:0000313" key="3">
    <source>
        <dbReference type="Proteomes" id="UP000807716"/>
    </source>
</evidence>
<dbReference type="InterPro" id="IPR046341">
    <property type="entry name" value="SET_dom_sf"/>
</dbReference>
<dbReference type="InterPro" id="IPR001214">
    <property type="entry name" value="SET_dom"/>
</dbReference>
<name>A0A9P6Q0I3_9FUNG</name>
<reference evidence="2" key="1">
    <citation type="journal article" date="2020" name="Fungal Divers.">
        <title>Resolving the Mortierellaceae phylogeny through synthesis of multi-gene phylogenetics and phylogenomics.</title>
        <authorList>
            <person name="Vandepol N."/>
            <person name="Liber J."/>
            <person name="Desiro A."/>
            <person name="Na H."/>
            <person name="Kennedy M."/>
            <person name="Barry K."/>
            <person name="Grigoriev I.V."/>
            <person name="Miller A.N."/>
            <person name="O'Donnell K."/>
            <person name="Stajich J.E."/>
            <person name="Bonito G."/>
        </authorList>
    </citation>
    <scope>NUCLEOTIDE SEQUENCE</scope>
    <source>
        <strain evidence="2">BC1065</strain>
    </source>
</reference>
<feature type="domain" description="SET" evidence="1">
    <location>
        <begin position="71"/>
        <end position="402"/>
    </location>
</feature>
<evidence type="ECO:0000259" key="1">
    <source>
        <dbReference type="PROSITE" id="PS50280"/>
    </source>
</evidence>
<accession>A0A9P6Q0I3</accession>
<dbReference type="InterPro" id="IPR050869">
    <property type="entry name" value="H3K4_H4K5_MeTrfase"/>
</dbReference>
<dbReference type="SUPFAM" id="SSF144232">
    <property type="entry name" value="HIT/MYND zinc finger-like"/>
    <property type="match status" value="1"/>
</dbReference>
<dbReference type="OrthoDB" id="1028014at2759"/>
<evidence type="ECO:0000313" key="2">
    <source>
        <dbReference type="EMBL" id="KAG0257978.1"/>
    </source>
</evidence>
<dbReference type="PROSITE" id="PS50280">
    <property type="entry name" value="SET"/>
    <property type="match status" value="1"/>
</dbReference>
<dbReference type="PANTHER" id="PTHR12197">
    <property type="entry name" value="HISTONE-LYSINE N-METHYLTRANSFERASE SMYD"/>
    <property type="match status" value="1"/>
</dbReference>
<organism evidence="2 3">
    <name type="scientific">Actinomortierella ambigua</name>
    <dbReference type="NCBI Taxonomy" id="1343610"/>
    <lineage>
        <taxon>Eukaryota</taxon>
        <taxon>Fungi</taxon>
        <taxon>Fungi incertae sedis</taxon>
        <taxon>Mucoromycota</taxon>
        <taxon>Mortierellomycotina</taxon>
        <taxon>Mortierellomycetes</taxon>
        <taxon>Mortierellales</taxon>
        <taxon>Mortierellaceae</taxon>
        <taxon>Actinomortierella</taxon>
    </lineage>
</organism>
<dbReference type="Pfam" id="PF00856">
    <property type="entry name" value="SET"/>
    <property type="match status" value="1"/>
</dbReference>
<proteinExistence type="predicted"/>
<dbReference type="Proteomes" id="UP000807716">
    <property type="component" value="Unassembled WGS sequence"/>
</dbReference>
<comment type="caution">
    <text evidence="2">The sequence shown here is derived from an EMBL/GenBank/DDBJ whole genome shotgun (WGS) entry which is preliminary data.</text>
</comment>
<gene>
    <name evidence="2" type="ORF">DFQ27_004873</name>
</gene>
<dbReference type="Gene3D" id="2.170.270.10">
    <property type="entry name" value="SET domain"/>
    <property type="match status" value="1"/>
</dbReference>